<evidence type="ECO:0000313" key="5">
    <source>
        <dbReference type="EMBL" id="OLY78327.1"/>
    </source>
</evidence>
<dbReference type="EMBL" id="LSSL01006713">
    <property type="protein sequence ID" value="OLY78327.1"/>
    <property type="molecule type" value="Genomic_DNA"/>
</dbReference>
<evidence type="ECO:0000313" key="6">
    <source>
        <dbReference type="Proteomes" id="UP000187455"/>
    </source>
</evidence>
<organism evidence="5 6">
    <name type="scientific">Smittium mucronatum</name>
    <dbReference type="NCBI Taxonomy" id="133383"/>
    <lineage>
        <taxon>Eukaryota</taxon>
        <taxon>Fungi</taxon>
        <taxon>Fungi incertae sedis</taxon>
        <taxon>Zoopagomycota</taxon>
        <taxon>Kickxellomycotina</taxon>
        <taxon>Harpellomycetes</taxon>
        <taxon>Harpellales</taxon>
        <taxon>Legeriomycetaceae</taxon>
        <taxon>Smittium</taxon>
    </lineage>
</organism>
<feature type="transmembrane region" description="Helical" evidence="3">
    <location>
        <begin position="315"/>
        <end position="337"/>
    </location>
</feature>
<keyword evidence="6" id="KW-1185">Reference proteome</keyword>
<dbReference type="InterPro" id="IPR020846">
    <property type="entry name" value="MFS_dom"/>
</dbReference>
<feature type="transmembrane region" description="Helical" evidence="3">
    <location>
        <begin position="349"/>
        <end position="370"/>
    </location>
</feature>
<feature type="domain" description="Major facilitator superfamily (MFS) profile" evidence="4">
    <location>
        <begin position="27"/>
        <end position="410"/>
    </location>
</feature>
<feature type="transmembrane region" description="Helical" evidence="3">
    <location>
        <begin position="382"/>
        <end position="403"/>
    </location>
</feature>
<dbReference type="Pfam" id="PF07690">
    <property type="entry name" value="MFS_1"/>
    <property type="match status" value="1"/>
</dbReference>
<comment type="caution">
    <text evidence="5">The sequence shown here is derived from an EMBL/GenBank/DDBJ whole genome shotgun (WGS) entry which is preliminary data.</text>
</comment>
<reference evidence="5 6" key="1">
    <citation type="journal article" date="2016" name="Mol. Biol. Evol.">
        <title>Genome-Wide Survey of Gut Fungi (Harpellales) Reveals the First Horizontally Transferred Ubiquitin Gene from a Mosquito Host.</title>
        <authorList>
            <person name="Wang Y."/>
            <person name="White M.M."/>
            <person name="Kvist S."/>
            <person name="Moncalvo J.M."/>
        </authorList>
    </citation>
    <scope>NUCLEOTIDE SEQUENCE [LARGE SCALE GENOMIC DNA]</scope>
    <source>
        <strain evidence="5 6">ALG-7-W6</strain>
    </source>
</reference>
<feature type="transmembrane region" description="Helical" evidence="3">
    <location>
        <begin position="222"/>
        <end position="248"/>
    </location>
</feature>
<feature type="transmembrane region" description="Helical" evidence="3">
    <location>
        <begin position="151"/>
        <end position="170"/>
    </location>
</feature>
<gene>
    <name evidence="5" type="ORF">AYI68_g7627</name>
</gene>
<dbReference type="GO" id="GO:0016020">
    <property type="term" value="C:membrane"/>
    <property type="evidence" value="ECO:0007669"/>
    <property type="project" value="UniProtKB-SubCell"/>
</dbReference>
<keyword evidence="3" id="KW-0472">Membrane</keyword>
<evidence type="ECO:0000256" key="1">
    <source>
        <dbReference type="ARBA" id="ARBA00004141"/>
    </source>
</evidence>
<dbReference type="AlphaFoldDB" id="A0A1R0GN72"/>
<dbReference type="PROSITE" id="PS50850">
    <property type="entry name" value="MFS"/>
    <property type="match status" value="1"/>
</dbReference>
<evidence type="ECO:0000259" key="4">
    <source>
        <dbReference type="PROSITE" id="PS50850"/>
    </source>
</evidence>
<keyword evidence="3" id="KW-0812">Transmembrane</keyword>
<protein>
    <submittedName>
        <fullName evidence="5">Monocarboxylate transporter 12</fullName>
    </submittedName>
</protein>
<proteinExistence type="inferred from homology"/>
<dbReference type="PANTHER" id="PTHR11360">
    <property type="entry name" value="MONOCARBOXYLATE TRANSPORTER"/>
    <property type="match status" value="1"/>
</dbReference>
<comment type="similarity">
    <text evidence="2">Belongs to the major facilitator superfamily. Monocarboxylate porter (TC 2.A.1.13) family.</text>
</comment>
<accession>A0A1R0GN72</accession>
<dbReference type="InterPro" id="IPR050327">
    <property type="entry name" value="Proton-linked_MCT"/>
</dbReference>
<feature type="transmembrane region" description="Helical" evidence="3">
    <location>
        <begin position="260"/>
        <end position="278"/>
    </location>
</feature>
<feature type="transmembrane region" description="Helical" evidence="3">
    <location>
        <begin position="124"/>
        <end position="145"/>
    </location>
</feature>
<dbReference type="GO" id="GO:0022857">
    <property type="term" value="F:transmembrane transporter activity"/>
    <property type="evidence" value="ECO:0007669"/>
    <property type="project" value="InterPro"/>
</dbReference>
<feature type="transmembrane region" description="Helical" evidence="3">
    <location>
        <begin position="94"/>
        <end position="112"/>
    </location>
</feature>
<name>A0A1R0GN72_9FUNG</name>
<dbReference type="Gene3D" id="1.20.1250.20">
    <property type="entry name" value="MFS general substrate transporter like domains"/>
    <property type="match status" value="2"/>
</dbReference>
<dbReference type="InterPro" id="IPR011701">
    <property type="entry name" value="MFS"/>
</dbReference>
<sequence length="416" mass="44868">MEILVETEKDGFVEYGETDSKEGWIIVIFAFICLIMSHGLDNALPIYSTVYATKEFPNESSTKIGWIGSLGSSFLVLSAIISGRLVGYLGFKNVTLIGMVLGFTSLMIASVIKNVSALAFFQGALFGIGAGLVFSCAIAVTGTWFEKNLGLAMGIVSSGSGVGGILISELVKVMINKYEYQVTLRVTAVMYAIFVGVSAFMLKSRVSIAKGNALFDITVLKTPVFIFVTLAGFIGTLGFAIPMFFMPLAAMEVGATKHQADNIVVIMNVGLLIGSLAFGKISDIIGPFFTFFISALLAGISILYFWVITNTVNGFLALSFFYGLFDSGFTSVCILVLNKYYETSKIPVINGMYLFFISMSILISNGILSAMDVSHTSKNMDIAVLLSFFSYSTASLVILTGILHTRNSLKSSSWQL</sequence>
<dbReference type="InterPro" id="IPR036259">
    <property type="entry name" value="MFS_trans_sf"/>
</dbReference>
<evidence type="ECO:0000256" key="2">
    <source>
        <dbReference type="ARBA" id="ARBA00006727"/>
    </source>
</evidence>
<dbReference type="PANTHER" id="PTHR11360:SF284">
    <property type="entry name" value="EG:103B4.3 PROTEIN-RELATED"/>
    <property type="match status" value="1"/>
</dbReference>
<feature type="transmembrane region" description="Helical" evidence="3">
    <location>
        <begin position="182"/>
        <end position="202"/>
    </location>
</feature>
<dbReference type="OrthoDB" id="6499973at2759"/>
<dbReference type="SUPFAM" id="SSF103473">
    <property type="entry name" value="MFS general substrate transporter"/>
    <property type="match status" value="1"/>
</dbReference>
<feature type="transmembrane region" description="Helical" evidence="3">
    <location>
        <begin position="64"/>
        <end position="82"/>
    </location>
</feature>
<feature type="transmembrane region" description="Helical" evidence="3">
    <location>
        <begin position="284"/>
        <end position="308"/>
    </location>
</feature>
<feature type="transmembrane region" description="Helical" evidence="3">
    <location>
        <begin position="24"/>
        <end position="44"/>
    </location>
</feature>
<dbReference type="Proteomes" id="UP000187455">
    <property type="component" value="Unassembled WGS sequence"/>
</dbReference>
<evidence type="ECO:0000256" key="3">
    <source>
        <dbReference type="SAM" id="Phobius"/>
    </source>
</evidence>
<comment type="subcellular location">
    <subcellularLocation>
        <location evidence="1">Membrane</location>
        <topology evidence="1">Multi-pass membrane protein</topology>
    </subcellularLocation>
</comment>
<keyword evidence="3" id="KW-1133">Transmembrane helix</keyword>